<sequence length="341" mass="39469">MKNFILNIFKILACFCYTQVSFANVNVISWWGYFSHDVIKALENKCNTKISIDEYYSSAEFLRKMDKYKYSVAVFGNGSYDMIEKKIDSSSKHFNNVTNLYHKDVLKKFKKQKYYKNTAIFNVETAGFLYNADLMEINANLSIKTIFDNAKNTKITLIDDPFETLKLISNGKNVSDLELNESHFEQFLDLIKNKNVIITNDNIQHVKNKDFSFSLTWNGIAMKRILENPTLNLKFALHPEVSYIAYELVAPLSNDQNAICVAQAIASPSIIEIVINKTFYYSPFGISNDIKNKAIVDANAEFFNNDKDLNVINIEKNKKYINIINIWDKIKFFNNKKKEIN</sequence>
<comment type="caution">
    <text evidence="2">The sequence shown here is derived from an EMBL/GenBank/DDBJ whole genome shotgun (WGS) entry which is preliminary data.</text>
</comment>
<evidence type="ECO:0000313" key="2">
    <source>
        <dbReference type="EMBL" id="RDB37336.1"/>
    </source>
</evidence>
<reference evidence="2" key="1">
    <citation type="submission" date="2018-04" db="EMBL/GenBank/DDBJ databases">
        <title>Draft genome sequence of the Candidatus Spirobacillus cienkowskii, a pathogen of freshwater Daphnia species, reconstructed from hemolymph metagenomic reads.</title>
        <authorList>
            <person name="Bresciani L."/>
            <person name="Lemos L.N."/>
            <person name="Wale N."/>
            <person name="Lin J.Y."/>
            <person name="Fernandes G.R."/>
            <person name="Duffy M.A."/>
            <person name="Rodrigues J.M."/>
        </authorList>
    </citation>
    <scope>NUCLEOTIDE SEQUENCE [LARGE SCALE GENOMIC DNA]</scope>
    <source>
        <strain evidence="2">Binning01</strain>
    </source>
</reference>
<dbReference type="EMBL" id="QOVW01000002">
    <property type="protein sequence ID" value="RDB37336.1"/>
    <property type="molecule type" value="Genomic_DNA"/>
</dbReference>
<gene>
    <name evidence="2" type="ORF">DCC88_00650</name>
</gene>
<dbReference type="Gene3D" id="3.40.190.10">
    <property type="entry name" value="Periplasmic binding protein-like II"/>
    <property type="match status" value="2"/>
</dbReference>
<accession>A0A369L1F3</accession>
<keyword evidence="3" id="KW-1185">Reference proteome</keyword>
<evidence type="ECO:0008006" key="4">
    <source>
        <dbReference type="Google" id="ProtNLM"/>
    </source>
</evidence>
<keyword evidence="1" id="KW-0732">Signal</keyword>
<organism evidence="2 3">
    <name type="scientific">Spirobacillus cienkowskii</name>
    <dbReference type="NCBI Taxonomy" id="495820"/>
    <lineage>
        <taxon>Bacteria</taxon>
        <taxon>Pseudomonadati</taxon>
        <taxon>Bdellovibrionota</taxon>
        <taxon>Oligoflexia</taxon>
        <taxon>Silvanigrellales</taxon>
        <taxon>Spirobacillus</taxon>
    </lineage>
</organism>
<proteinExistence type="predicted"/>
<dbReference type="Proteomes" id="UP000253934">
    <property type="component" value="Unassembled WGS sequence"/>
</dbReference>
<evidence type="ECO:0000256" key="1">
    <source>
        <dbReference type="SAM" id="SignalP"/>
    </source>
</evidence>
<name>A0A369L1F3_9BACT</name>
<dbReference type="SUPFAM" id="SSF53850">
    <property type="entry name" value="Periplasmic binding protein-like II"/>
    <property type="match status" value="1"/>
</dbReference>
<feature type="signal peptide" evidence="1">
    <location>
        <begin position="1"/>
        <end position="23"/>
    </location>
</feature>
<evidence type="ECO:0000313" key="3">
    <source>
        <dbReference type="Proteomes" id="UP000253934"/>
    </source>
</evidence>
<protein>
    <recommendedName>
        <fullName evidence="4">Extracellular solute-binding protein</fullName>
    </recommendedName>
</protein>
<dbReference type="AlphaFoldDB" id="A0A369L1F3"/>
<feature type="chain" id="PRO_5017027241" description="Extracellular solute-binding protein" evidence="1">
    <location>
        <begin position="24"/>
        <end position="341"/>
    </location>
</feature>